<comment type="catalytic activity">
    <reaction evidence="11 13">
        <text>(8S)-8-amino-7-oxononanoate + S-adenosyl-L-methionine = S-adenosyl-4-methylsulfanyl-2-oxobutanoate + (7R,8S)-7,8-diammoniononanoate</text>
        <dbReference type="Rhea" id="RHEA:16861"/>
        <dbReference type="ChEBI" id="CHEBI:16490"/>
        <dbReference type="ChEBI" id="CHEBI:59789"/>
        <dbReference type="ChEBI" id="CHEBI:149468"/>
        <dbReference type="ChEBI" id="CHEBI:149469"/>
        <dbReference type="EC" id="2.6.1.62"/>
    </reaction>
</comment>
<dbReference type="InterPro" id="IPR015421">
    <property type="entry name" value="PyrdxlP-dep_Trfase_major"/>
</dbReference>
<evidence type="ECO:0000256" key="1">
    <source>
        <dbReference type="ARBA" id="ARBA00001933"/>
    </source>
</evidence>
<evidence type="ECO:0000256" key="4">
    <source>
        <dbReference type="ARBA" id="ARBA00011738"/>
    </source>
</evidence>
<evidence type="ECO:0000256" key="5">
    <source>
        <dbReference type="ARBA" id="ARBA00022490"/>
    </source>
</evidence>
<comment type="function">
    <text evidence="13">Catalyzes the transfer of the alpha-amino group from S-adenosyl-L-methionine (SAM) to 7-keto-8-aminopelargonic acid (KAPA) to form 7,8-diaminopelargonic acid (DAPA). It is the only aminotransferase known to utilize SAM as an amino donor.</text>
</comment>
<evidence type="ECO:0000313" key="15">
    <source>
        <dbReference type="Proteomes" id="UP000078390"/>
    </source>
</evidence>
<dbReference type="PATRIC" id="fig|999894.6.peg.756"/>
<feature type="binding site" evidence="13">
    <location>
        <position position="57"/>
    </location>
    <ligand>
        <name>substrate</name>
    </ligand>
</feature>
<accession>A0A179D4Y6</accession>
<evidence type="ECO:0000256" key="8">
    <source>
        <dbReference type="ARBA" id="ARBA00022691"/>
    </source>
</evidence>
<dbReference type="PANTHER" id="PTHR42684:SF17">
    <property type="entry name" value="ADENOSYLMETHIONINE-8-AMINO-7-OXONONANOATE AMINOTRANSFERASE"/>
    <property type="match status" value="1"/>
</dbReference>
<reference evidence="14 15" key="1">
    <citation type="submission" date="2016-04" db="EMBL/GenBank/DDBJ databases">
        <title>Genome analysis of Thermosulfurimonas dismutans, the first thermophilic sulfur-disproportionating bacterium of the phylum Thermodesulfobacteria.</title>
        <authorList>
            <person name="Mardanov A.V."/>
            <person name="Beletsky A.V."/>
            <person name="Kadnikov V.V."/>
            <person name="Slobodkin A.I."/>
            <person name="Ravin N.V."/>
        </authorList>
    </citation>
    <scope>NUCLEOTIDE SEQUENCE [LARGE SCALE GENOMIC DNA]</scope>
    <source>
        <strain evidence="14 15">S95</strain>
    </source>
</reference>
<dbReference type="InterPro" id="IPR005815">
    <property type="entry name" value="BioA"/>
</dbReference>
<dbReference type="EMBL" id="LWLG01000003">
    <property type="protein sequence ID" value="OAQ21106.1"/>
    <property type="molecule type" value="Genomic_DNA"/>
</dbReference>
<keyword evidence="6 13" id="KW-0032">Aminotransferase</keyword>
<dbReference type="OrthoDB" id="9801052at2"/>
<comment type="subcellular location">
    <subcellularLocation>
        <location evidence="2 13">Cytoplasm</location>
    </subcellularLocation>
</comment>
<dbReference type="GO" id="GO:0004015">
    <property type="term" value="F:adenosylmethionine-8-amino-7-oxononanoate transaminase activity"/>
    <property type="evidence" value="ECO:0007669"/>
    <property type="project" value="UniProtKB-UniRule"/>
</dbReference>
<comment type="cofactor">
    <cofactor evidence="1 13">
        <name>pyridoxal 5'-phosphate</name>
        <dbReference type="ChEBI" id="CHEBI:597326"/>
    </cofactor>
</comment>
<evidence type="ECO:0000256" key="3">
    <source>
        <dbReference type="ARBA" id="ARBA00005063"/>
    </source>
</evidence>
<feature type="binding site" evidence="13">
    <location>
        <position position="150"/>
    </location>
    <ligand>
        <name>substrate</name>
    </ligand>
</feature>
<comment type="caution">
    <text evidence="14">The sequence shown here is derived from an EMBL/GenBank/DDBJ whole genome shotgun (WGS) entry which is preliminary data.</text>
</comment>
<feature type="binding site" evidence="13">
    <location>
        <position position="328"/>
    </location>
    <ligand>
        <name>substrate</name>
    </ligand>
</feature>
<dbReference type="InterPro" id="IPR015422">
    <property type="entry name" value="PyrdxlP-dep_Trfase_small"/>
</dbReference>
<dbReference type="FunFam" id="3.40.640.10:FF:000078">
    <property type="entry name" value="Adenosylmethionine-8-amino-7-oxononanoate aminotransferase"/>
    <property type="match status" value="1"/>
</dbReference>
<dbReference type="UniPathway" id="UPA00078">
    <property type="reaction ID" value="UER00160"/>
</dbReference>
<dbReference type="Gene3D" id="3.90.1150.10">
    <property type="entry name" value="Aspartate Aminotransferase, domain 1"/>
    <property type="match status" value="1"/>
</dbReference>
<evidence type="ECO:0000256" key="9">
    <source>
        <dbReference type="ARBA" id="ARBA00022756"/>
    </source>
</evidence>
<keyword evidence="9 13" id="KW-0093">Biotin biosynthesis</keyword>
<protein>
    <recommendedName>
        <fullName evidence="13">Adenosylmethionine-8-amino-7-oxononanoate aminotransferase</fullName>
        <ecNumber evidence="13">2.6.1.62</ecNumber>
    </recommendedName>
    <alternativeName>
        <fullName evidence="13">7,8-diamino-pelargonic acid aminotransferase</fullName>
        <shortName evidence="13">DAPA AT</shortName>
        <shortName evidence="13">DAPA aminotransferase</shortName>
    </alternativeName>
    <alternativeName>
        <fullName evidence="13">7,8-diaminononanoate synthase</fullName>
        <shortName evidence="13">DANS</shortName>
    </alternativeName>
    <alternativeName>
        <fullName evidence="13">Diaminopelargonic acid synthase</fullName>
    </alternativeName>
</protein>
<dbReference type="InterPro" id="IPR005814">
    <property type="entry name" value="Aminotrans_3"/>
</dbReference>
<feature type="binding site" evidence="13">
    <location>
        <position position="264"/>
    </location>
    <ligand>
        <name>pyridoxal 5'-phosphate</name>
        <dbReference type="ChEBI" id="CHEBI:597326"/>
    </ligand>
</feature>
<dbReference type="STRING" id="999894.TDIS_0758"/>
<evidence type="ECO:0000313" key="14">
    <source>
        <dbReference type="EMBL" id="OAQ21106.1"/>
    </source>
</evidence>
<dbReference type="RefSeq" id="WP_068669458.1">
    <property type="nucleotide sequence ID" value="NZ_LWLG01000003.1"/>
</dbReference>
<evidence type="ECO:0000256" key="10">
    <source>
        <dbReference type="ARBA" id="ARBA00022898"/>
    </source>
</evidence>
<comment type="pathway">
    <text evidence="3 13">Cofactor biosynthesis; biotin biosynthesis; 7,8-diaminononanoate from 8-amino-7-oxononanoate (SAM route): step 1/1.</text>
</comment>
<proteinExistence type="inferred from homology"/>
<dbReference type="GO" id="GO:0030170">
    <property type="term" value="F:pyridoxal phosphate binding"/>
    <property type="evidence" value="ECO:0007669"/>
    <property type="project" value="UniProtKB-UniRule"/>
</dbReference>
<name>A0A179D4Y6_9BACT</name>
<feature type="binding site" evidence="13">
    <location>
        <begin position="117"/>
        <end position="118"/>
    </location>
    <ligand>
        <name>pyridoxal 5'-phosphate</name>
        <dbReference type="ChEBI" id="CHEBI:597326"/>
    </ligand>
</feature>
<feature type="binding site" evidence="13">
    <location>
        <begin position="329"/>
        <end position="330"/>
    </location>
    <ligand>
        <name>pyridoxal 5'-phosphate</name>
        <dbReference type="ChEBI" id="CHEBI:597326"/>
    </ligand>
</feature>
<dbReference type="SUPFAM" id="SSF53383">
    <property type="entry name" value="PLP-dependent transferases"/>
    <property type="match status" value="1"/>
</dbReference>
<keyword evidence="10 13" id="KW-0663">Pyridoxal phosphate</keyword>
<dbReference type="AlphaFoldDB" id="A0A179D4Y6"/>
<keyword evidence="15" id="KW-1185">Reference proteome</keyword>
<dbReference type="PANTHER" id="PTHR42684">
    <property type="entry name" value="ADENOSYLMETHIONINE-8-AMINO-7-OXONONANOATE AMINOTRANSFERASE"/>
    <property type="match status" value="1"/>
</dbReference>
<comment type="subunit">
    <text evidence="4 13">Homodimer.</text>
</comment>
<feature type="site" description="Participates in the substrate recognition with KAPA and in a stacking interaction with the adenine ring of SAM" evidence="13">
    <location>
        <position position="20"/>
    </location>
</feature>
<dbReference type="GO" id="GO:0009102">
    <property type="term" value="P:biotin biosynthetic process"/>
    <property type="evidence" value="ECO:0007669"/>
    <property type="project" value="UniProtKB-UniRule"/>
</dbReference>
<feature type="modified residue" description="N6-(pyridoxal phosphate)lysine" evidence="13">
    <location>
        <position position="293"/>
    </location>
</feature>
<dbReference type="Proteomes" id="UP000078390">
    <property type="component" value="Unassembled WGS sequence"/>
</dbReference>
<evidence type="ECO:0000256" key="11">
    <source>
        <dbReference type="ARBA" id="ARBA00048449"/>
    </source>
</evidence>
<sequence length="464" mass="53525">MKWDKRKILEIDRKHIWHPFTQMKDYEDRDPPVIVEAQGVKFRTIEGRELYDTISSWWTNVHGHLHPLLNEAIREQLTRLDHVNFSGFTHPYAVEVIERLRRFLPPELSRFFFSDNGSTAVEVALKMAFQFWQNRGFTRRTRFVCLENGYHGDTIGAVSVGGVDLFFKLYKPLTFKTFRAPAPYCYRCPENLDRNFTLEASKPSCNFRCLEELEKIFKEYHEEICAVIVEPRLLAAGGMIVYPAEYLRGLIELARRYEVLTIFDEVATGFGRTGTMFAMEQAGVVPDILCLAKGLTGGVLPMALTVTTERIFQAFYADYLEGKTFYHGHSFTANPICCSVAIANLKLFEDEKPLEKGREVRNYFHRRLVELFSDRPYVGDIRYLGYVGAVELVADRKTKKPFPPEKRVGFRIYMTSLERGLVLRPLGDVIYWFLPLCVTKEEVEEILTQSLAVIEEVVTDLSAG</sequence>
<dbReference type="HAMAP" id="MF_00834">
    <property type="entry name" value="BioA"/>
    <property type="match status" value="1"/>
</dbReference>
<evidence type="ECO:0000256" key="6">
    <source>
        <dbReference type="ARBA" id="ARBA00022576"/>
    </source>
</evidence>
<dbReference type="CDD" id="cd00610">
    <property type="entry name" value="OAT_like"/>
    <property type="match status" value="1"/>
</dbReference>
<dbReference type="NCBIfam" id="TIGR00508">
    <property type="entry name" value="bioA"/>
    <property type="match status" value="1"/>
</dbReference>
<comment type="similarity">
    <text evidence="12 13">Belongs to the class-III pyridoxal-phosphate-dependent aminotransferase family. BioA subfamily.</text>
</comment>
<dbReference type="EC" id="2.6.1.62" evidence="13"/>
<evidence type="ECO:0000256" key="2">
    <source>
        <dbReference type="ARBA" id="ARBA00004496"/>
    </source>
</evidence>
<keyword evidence="7 13" id="KW-0808">Transferase</keyword>
<organism evidence="14 15">
    <name type="scientific">Thermosulfurimonas dismutans</name>
    <dbReference type="NCBI Taxonomy" id="999894"/>
    <lineage>
        <taxon>Bacteria</taxon>
        <taxon>Pseudomonadati</taxon>
        <taxon>Thermodesulfobacteriota</taxon>
        <taxon>Thermodesulfobacteria</taxon>
        <taxon>Thermodesulfobacteriales</taxon>
        <taxon>Thermodesulfobacteriaceae</taxon>
        <taxon>Thermosulfurimonas</taxon>
    </lineage>
</organism>
<dbReference type="GO" id="GO:0005737">
    <property type="term" value="C:cytoplasm"/>
    <property type="evidence" value="ECO:0007669"/>
    <property type="project" value="UniProtKB-SubCell"/>
</dbReference>
<dbReference type="Gene3D" id="3.40.640.10">
    <property type="entry name" value="Type I PLP-dependent aspartate aminotransferase-like (Major domain)"/>
    <property type="match status" value="1"/>
</dbReference>
<keyword evidence="8 13" id="KW-0949">S-adenosyl-L-methionine</keyword>
<feature type="binding site" evidence="13">
    <location>
        <position position="424"/>
    </location>
    <ligand>
        <name>substrate</name>
    </ligand>
</feature>
<evidence type="ECO:0000256" key="12">
    <source>
        <dbReference type="ARBA" id="ARBA00060970"/>
    </source>
</evidence>
<dbReference type="InterPro" id="IPR015424">
    <property type="entry name" value="PyrdxlP-dep_Trfase"/>
</dbReference>
<feature type="binding site" evidence="13">
    <location>
        <position position="293"/>
    </location>
    <ligand>
        <name>substrate</name>
    </ligand>
</feature>
<evidence type="ECO:0000256" key="13">
    <source>
        <dbReference type="HAMAP-Rule" id="MF_00834"/>
    </source>
</evidence>
<gene>
    <name evidence="13" type="primary">bioA</name>
    <name evidence="14" type="ORF">TDIS_0758</name>
</gene>
<evidence type="ECO:0000256" key="7">
    <source>
        <dbReference type="ARBA" id="ARBA00022679"/>
    </source>
</evidence>
<keyword evidence="5 13" id="KW-0963">Cytoplasm</keyword>
<dbReference type="Pfam" id="PF00202">
    <property type="entry name" value="Aminotran_3"/>
    <property type="match status" value="1"/>
</dbReference>